<dbReference type="PANTHER" id="PTHR30283">
    <property type="entry name" value="PEROXIDE STRESS RESPONSE PROTEIN YAAA"/>
    <property type="match status" value="1"/>
</dbReference>
<dbReference type="GO" id="GO:0033194">
    <property type="term" value="P:response to hydroperoxide"/>
    <property type="evidence" value="ECO:0007669"/>
    <property type="project" value="TreeGrafter"/>
</dbReference>
<dbReference type="NCBIfam" id="NF002542">
    <property type="entry name" value="PRK02101.1-3"/>
    <property type="match status" value="1"/>
</dbReference>
<name>A0A1Y0EP17_9BURK</name>
<gene>
    <name evidence="2" type="ORF">CCO03_12100</name>
</gene>
<protein>
    <recommendedName>
        <fullName evidence="1">UPF0246 protein CCO03_12100</fullName>
    </recommendedName>
</protein>
<dbReference type="AlphaFoldDB" id="A0A1Y0EP17"/>
<organism evidence="2 3">
    <name type="scientific">Comamonas serinivorans</name>
    <dbReference type="NCBI Taxonomy" id="1082851"/>
    <lineage>
        <taxon>Bacteria</taxon>
        <taxon>Pseudomonadati</taxon>
        <taxon>Pseudomonadota</taxon>
        <taxon>Betaproteobacteria</taxon>
        <taxon>Burkholderiales</taxon>
        <taxon>Comamonadaceae</taxon>
        <taxon>Comamonas</taxon>
    </lineage>
</organism>
<accession>A0A1Y0EP17</accession>
<dbReference type="HAMAP" id="MF_00652">
    <property type="entry name" value="UPF0246"/>
    <property type="match status" value="1"/>
</dbReference>
<dbReference type="Proteomes" id="UP000196138">
    <property type="component" value="Chromosome"/>
</dbReference>
<reference evidence="2 3" key="1">
    <citation type="submission" date="2017-05" db="EMBL/GenBank/DDBJ databases">
        <authorList>
            <person name="Song R."/>
            <person name="Chenine A.L."/>
            <person name="Ruprecht R.M."/>
        </authorList>
    </citation>
    <scope>NUCLEOTIDE SEQUENCE [LARGE SCALE GENOMIC DNA]</scope>
    <source>
        <strain evidence="2 3">DSM 26136</strain>
    </source>
</reference>
<comment type="similarity">
    <text evidence="1">Belongs to the UPF0246 family.</text>
</comment>
<proteinExistence type="inferred from homology"/>
<dbReference type="KEGG" id="cser:CCO03_12100"/>
<dbReference type="GO" id="GO:0005829">
    <property type="term" value="C:cytosol"/>
    <property type="evidence" value="ECO:0007669"/>
    <property type="project" value="TreeGrafter"/>
</dbReference>
<dbReference type="OrthoDB" id="9777133at2"/>
<dbReference type="RefSeq" id="WP_087281377.1">
    <property type="nucleotide sequence ID" value="NZ_CP021455.1"/>
</dbReference>
<dbReference type="Pfam" id="PF03883">
    <property type="entry name" value="H2O2_YaaD"/>
    <property type="match status" value="1"/>
</dbReference>
<evidence type="ECO:0000313" key="3">
    <source>
        <dbReference type="Proteomes" id="UP000196138"/>
    </source>
</evidence>
<evidence type="ECO:0000313" key="2">
    <source>
        <dbReference type="EMBL" id="ARU05326.1"/>
    </source>
</evidence>
<dbReference type="EMBL" id="CP021455">
    <property type="protein sequence ID" value="ARU05326.1"/>
    <property type="molecule type" value="Genomic_DNA"/>
</dbReference>
<dbReference type="InterPro" id="IPR005583">
    <property type="entry name" value="YaaA"/>
</dbReference>
<evidence type="ECO:0000256" key="1">
    <source>
        <dbReference type="HAMAP-Rule" id="MF_00652"/>
    </source>
</evidence>
<sequence length="264" mass="28926">MLYVISPAKALDYASPAATAAVATEPEFQSQAKALIGVLARKSPLEVAQLMGLSDKLAALNVARYDAWRAKPQPGAVRPAVFAFDGDVYDGLAARQMPLAQLQWLQAHARILSGLYGVLRPLDNLQAYRLEMGTKLQTERGDDLYHFWGDRIAKALNAALAAQPGADAGNAVLVNLASQEYFRAVDRKALRARVVECVFQDEKNGDYKIISFFAKRARGLMLHWAAAQGVDQPDGLKGFDVDGYHWHAAASSADRLVFRRKEKA</sequence>
<dbReference type="PANTHER" id="PTHR30283:SF4">
    <property type="entry name" value="PEROXIDE STRESS RESISTANCE PROTEIN YAAA"/>
    <property type="match status" value="1"/>
</dbReference>
<keyword evidence="3" id="KW-1185">Reference proteome</keyword>